<dbReference type="FunFam" id="1.10.1420.10:FF:000003">
    <property type="entry name" value="DNA mismatch repair protein"/>
    <property type="match status" value="1"/>
</dbReference>
<comment type="similarity">
    <text evidence="1">Belongs to the DNA mismatch repair MutS family.</text>
</comment>
<keyword evidence="2" id="KW-0547">Nucleotide-binding</keyword>
<dbReference type="SMART" id="SM00534">
    <property type="entry name" value="MUTSac"/>
    <property type="match status" value="1"/>
</dbReference>
<dbReference type="Pfam" id="PF00488">
    <property type="entry name" value="MutS_V"/>
    <property type="match status" value="1"/>
</dbReference>
<dbReference type="EMBL" id="JADGJW010000608">
    <property type="protein sequence ID" value="KAJ3214580.1"/>
    <property type="molecule type" value="Genomic_DNA"/>
</dbReference>
<dbReference type="GO" id="GO:0006312">
    <property type="term" value="P:mitotic recombination"/>
    <property type="evidence" value="ECO:0007669"/>
    <property type="project" value="TreeGrafter"/>
</dbReference>
<dbReference type="InterPro" id="IPR027417">
    <property type="entry name" value="P-loop_NTPase"/>
</dbReference>
<feature type="domain" description="DNA mismatch repair proteins mutS family" evidence="8">
    <location>
        <begin position="563"/>
        <end position="742"/>
    </location>
</feature>
<dbReference type="GO" id="GO:0006298">
    <property type="term" value="P:mismatch repair"/>
    <property type="evidence" value="ECO:0007669"/>
    <property type="project" value="InterPro"/>
</dbReference>
<accession>A0AAD5TXN8</accession>
<dbReference type="GO" id="GO:0005524">
    <property type="term" value="F:ATP binding"/>
    <property type="evidence" value="ECO:0007669"/>
    <property type="project" value="UniProtKB-KW"/>
</dbReference>
<dbReference type="AlphaFoldDB" id="A0AAD5TXN8"/>
<keyword evidence="4" id="KW-0067">ATP-binding</keyword>
<dbReference type="GO" id="GO:0032301">
    <property type="term" value="C:MutSalpha complex"/>
    <property type="evidence" value="ECO:0007669"/>
    <property type="project" value="TreeGrafter"/>
</dbReference>
<dbReference type="SUPFAM" id="SSF52540">
    <property type="entry name" value="P-loop containing nucleoside triphosphate hydrolases"/>
    <property type="match status" value="1"/>
</dbReference>
<evidence type="ECO:0000313" key="10">
    <source>
        <dbReference type="Proteomes" id="UP001211065"/>
    </source>
</evidence>
<dbReference type="Gene3D" id="1.10.1420.10">
    <property type="match status" value="2"/>
</dbReference>
<dbReference type="InterPro" id="IPR036187">
    <property type="entry name" value="DNA_mismatch_repair_MutS_sf"/>
</dbReference>
<dbReference type="SMART" id="SM00533">
    <property type="entry name" value="MUTSd"/>
    <property type="match status" value="1"/>
</dbReference>
<name>A0AAD5TXN8_9FUNG</name>
<evidence type="ECO:0000256" key="2">
    <source>
        <dbReference type="ARBA" id="ARBA00022741"/>
    </source>
</evidence>
<evidence type="ECO:0000256" key="1">
    <source>
        <dbReference type="ARBA" id="ARBA00006271"/>
    </source>
</evidence>
<dbReference type="PANTHER" id="PTHR11361">
    <property type="entry name" value="DNA MISMATCH REPAIR PROTEIN MUTS FAMILY MEMBER"/>
    <property type="match status" value="1"/>
</dbReference>
<dbReference type="InterPro" id="IPR007861">
    <property type="entry name" value="DNA_mismatch_repair_MutS_clamp"/>
</dbReference>
<dbReference type="Gene3D" id="3.40.50.300">
    <property type="entry name" value="P-loop containing nucleotide triphosphate hydrolases"/>
    <property type="match status" value="1"/>
</dbReference>
<evidence type="ECO:0000259" key="8">
    <source>
        <dbReference type="SMART" id="SM00534"/>
    </source>
</evidence>
<dbReference type="InterPro" id="IPR011184">
    <property type="entry name" value="DNA_mismatch_repair_Msh2"/>
</dbReference>
<dbReference type="InterPro" id="IPR016151">
    <property type="entry name" value="DNA_mismatch_repair_MutS_N"/>
</dbReference>
<dbReference type="InterPro" id="IPR007695">
    <property type="entry name" value="DNA_mismatch_repair_MutS-lik_N"/>
</dbReference>
<organism evidence="9 10">
    <name type="scientific">Clydaea vesicula</name>
    <dbReference type="NCBI Taxonomy" id="447962"/>
    <lineage>
        <taxon>Eukaryota</taxon>
        <taxon>Fungi</taxon>
        <taxon>Fungi incertae sedis</taxon>
        <taxon>Chytridiomycota</taxon>
        <taxon>Chytridiomycota incertae sedis</taxon>
        <taxon>Chytridiomycetes</taxon>
        <taxon>Lobulomycetales</taxon>
        <taxon>Lobulomycetaceae</taxon>
        <taxon>Clydaea</taxon>
    </lineage>
</organism>
<dbReference type="InterPro" id="IPR045076">
    <property type="entry name" value="MutS"/>
</dbReference>
<keyword evidence="6" id="KW-0234">DNA repair</keyword>
<feature type="domain" description="DNA mismatch repair protein MutS core" evidence="7">
    <location>
        <begin position="229"/>
        <end position="551"/>
    </location>
</feature>
<dbReference type="Pfam" id="PF05190">
    <property type="entry name" value="MutS_IV"/>
    <property type="match status" value="1"/>
</dbReference>
<dbReference type="InterPro" id="IPR000432">
    <property type="entry name" value="DNA_mismatch_repair_MutS_C"/>
</dbReference>
<dbReference type="Gene3D" id="3.30.420.110">
    <property type="entry name" value="MutS, connector domain"/>
    <property type="match status" value="1"/>
</dbReference>
<proteinExistence type="inferred from homology"/>
<evidence type="ECO:0000256" key="5">
    <source>
        <dbReference type="ARBA" id="ARBA00023125"/>
    </source>
</evidence>
<protein>
    <submittedName>
        <fullName evidence="9">MutS-like protein</fullName>
    </submittedName>
</protein>
<dbReference type="PANTHER" id="PTHR11361:SF35">
    <property type="entry name" value="DNA MISMATCH REPAIR PROTEIN MSH2"/>
    <property type="match status" value="1"/>
</dbReference>
<gene>
    <name evidence="9" type="primary">MSH2</name>
    <name evidence="9" type="ORF">HK099_006792</name>
</gene>
<dbReference type="Proteomes" id="UP001211065">
    <property type="component" value="Unassembled WGS sequence"/>
</dbReference>
<dbReference type="PIRSF" id="PIRSF005813">
    <property type="entry name" value="MSH2"/>
    <property type="match status" value="1"/>
</dbReference>
<comment type="caution">
    <text evidence="9">The sequence shown here is derived from an EMBL/GenBank/DDBJ whole genome shotgun (WGS) entry which is preliminary data.</text>
</comment>
<evidence type="ECO:0000313" key="9">
    <source>
        <dbReference type="EMBL" id="KAJ3214580.1"/>
    </source>
</evidence>
<keyword evidence="10" id="KW-1185">Reference proteome</keyword>
<dbReference type="SUPFAM" id="SSF48334">
    <property type="entry name" value="DNA repair protein MutS, domain III"/>
    <property type="match status" value="1"/>
</dbReference>
<sequence length="829" mass="94393">MATVRAPDVELDQSEVKTFSKFFLNLKKVEGKIRLFERKDGEYYSVHGEDALFVAKHVYKTNSVLKNSPNSLECCFISKLNTALFLRDLLTVRQFRIEIWAAESKNNWKISKKASPGNLTEVDDIIFSNDVITTSPVVISVKIENSHRDNESSDQKVIGVAFTDATTSRKIGVIEFIDNESFSNFEYMSDSTNHGLYEVFQYDLSQYAKLDATAVRALNLLPEKSDGANKNMSLFGLLNKCKTSQGSRLLEQWLKQPLMSLPEINMRLNILEIFCIETELRQSLQETHLKHFPDLSRISKKFQRGTATLQDVVRVYQVIVKLPELKELLEMYEGENSWIIEENFTTKLNNLISSLEKMKELVETTIDLESVEDHEYLIKPDFDDNLKETKKDITLVYKDIENEASKVSRALCLDLDKKLKFEKNSIYGYHLRLTRSDANKIRGNNEFIQLSTQKAGVLFTTQKMKEKSLQHDELNVKYSNLQTNLVKEIIEISATFLPALEPLNLLISQLDVLVSFAHVSIHAPIPFVRPKFSTEKLISLKAARHPCLEMQDDISFISNDVEMAQTGCFVPCASATLCLFDSILARVGAGDSQLKGVSTFMAEMLETASILNTATSDSLIIIDELGRGTSTHGKYFKLAFLMIIYSLDGFGLAWSIAEHIATKIECFSLFATHFHELTALSEKVPSVLNRHVKVHTTENDITLLYKVENGICDQSFGIHVAELAKFPKSVVKYKQLAKRKVDELESSQKDEDLKIKKRILWKSDDTEKKDGLKILEEFLDEFKDFDLCSINIENKEKQKEIIKSLENLGHKYENAISKSSFLSEVLLEL</sequence>
<dbReference type="InterPro" id="IPR036678">
    <property type="entry name" value="MutS_con_dom_sf"/>
</dbReference>
<dbReference type="GO" id="GO:0140664">
    <property type="term" value="F:ATP-dependent DNA damage sensor activity"/>
    <property type="evidence" value="ECO:0007669"/>
    <property type="project" value="InterPro"/>
</dbReference>
<evidence type="ECO:0000259" key="7">
    <source>
        <dbReference type="SMART" id="SM00533"/>
    </source>
</evidence>
<dbReference type="Gene3D" id="3.40.1170.10">
    <property type="entry name" value="DNA repair protein MutS, domain I"/>
    <property type="match status" value="1"/>
</dbReference>
<dbReference type="Pfam" id="PF05192">
    <property type="entry name" value="MutS_III"/>
    <property type="match status" value="1"/>
</dbReference>
<reference evidence="9" key="1">
    <citation type="submission" date="2020-05" db="EMBL/GenBank/DDBJ databases">
        <title>Phylogenomic resolution of chytrid fungi.</title>
        <authorList>
            <person name="Stajich J.E."/>
            <person name="Amses K."/>
            <person name="Simmons R."/>
            <person name="Seto K."/>
            <person name="Myers J."/>
            <person name="Bonds A."/>
            <person name="Quandt C.A."/>
            <person name="Barry K."/>
            <person name="Liu P."/>
            <person name="Grigoriev I."/>
            <person name="Longcore J.E."/>
            <person name="James T.Y."/>
        </authorList>
    </citation>
    <scope>NUCLEOTIDE SEQUENCE</scope>
    <source>
        <strain evidence="9">JEL0476</strain>
    </source>
</reference>
<keyword evidence="3" id="KW-0227">DNA damage</keyword>
<keyword evidence="5" id="KW-0238">DNA-binding</keyword>
<evidence type="ECO:0000256" key="3">
    <source>
        <dbReference type="ARBA" id="ARBA00022763"/>
    </source>
</evidence>
<evidence type="ECO:0000256" key="4">
    <source>
        <dbReference type="ARBA" id="ARBA00022840"/>
    </source>
</evidence>
<dbReference type="InterPro" id="IPR007696">
    <property type="entry name" value="DNA_mismatch_repair_MutS_core"/>
</dbReference>
<dbReference type="Pfam" id="PF01624">
    <property type="entry name" value="MutS_I"/>
    <property type="match status" value="1"/>
</dbReference>
<dbReference type="GO" id="GO:0030983">
    <property type="term" value="F:mismatched DNA binding"/>
    <property type="evidence" value="ECO:0007669"/>
    <property type="project" value="InterPro"/>
</dbReference>
<evidence type="ECO:0000256" key="6">
    <source>
        <dbReference type="ARBA" id="ARBA00023204"/>
    </source>
</evidence>